<evidence type="ECO:0000313" key="2">
    <source>
        <dbReference type="Proteomes" id="UP000811899"/>
    </source>
</evidence>
<evidence type="ECO:0000313" key="1">
    <source>
        <dbReference type="EMBL" id="MBT0665684.1"/>
    </source>
</evidence>
<protein>
    <recommendedName>
        <fullName evidence="3">Solute-binding protein family 3/N-terminal domain-containing protein</fullName>
    </recommendedName>
</protein>
<evidence type="ECO:0008006" key="3">
    <source>
        <dbReference type="Google" id="ProtNLM"/>
    </source>
</evidence>
<dbReference type="AlphaFoldDB" id="A0AAW4L4K5"/>
<accession>A0AAW4L4K5</accession>
<dbReference type="Proteomes" id="UP000811899">
    <property type="component" value="Unassembled WGS sequence"/>
</dbReference>
<sequence>MKRISVQQIVRMCVIWMLLVAALPRPSEAVEKIVLISSQDTKDSFYGRWLDLIYSEVFRRLGYEFQYKGYPGGRAPVMAEKGEVDGEIHRGGDYDKIAKNLLKVNEPSFSLSYAAYAVKPGIVLNGWGSLKNTDYTVEYRRGAKVAETGLSAIVKPEKLSHIATPEQGLKKLILGRTDIYVDQEFVVTETLRRLAPSSVYQAGIMYTGNSHVYLHKRHAALVPKIATVLKEMKREGLIKQYKQIALEQP</sequence>
<dbReference type="Gene3D" id="3.40.190.10">
    <property type="entry name" value="Periplasmic binding protein-like II"/>
    <property type="match status" value="2"/>
</dbReference>
<gene>
    <name evidence="1" type="ORF">KI809_15345</name>
</gene>
<dbReference type="RefSeq" id="WP_214172453.1">
    <property type="nucleotide sequence ID" value="NZ_JAHCVJ010000006.1"/>
</dbReference>
<name>A0AAW4L4K5_9BACT</name>
<comment type="caution">
    <text evidence="1">The sequence shown here is derived from an EMBL/GenBank/DDBJ whole genome shotgun (WGS) entry which is preliminary data.</text>
</comment>
<proteinExistence type="predicted"/>
<dbReference type="SUPFAM" id="SSF53850">
    <property type="entry name" value="Periplasmic binding protein-like II"/>
    <property type="match status" value="1"/>
</dbReference>
<organism evidence="1 2">
    <name type="scientific">Geoanaerobacter pelophilus</name>
    <dbReference type="NCBI Taxonomy" id="60036"/>
    <lineage>
        <taxon>Bacteria</taxon>
        <taxon>Pseudomonadati</taxon>
        <taxon>Thermodesulfobacteriota</taxon>
        <taxon>Desulfuromonadia</taxon>
        <taxon>Geobacterales</taxon>
        <taxon>Geobacteraceae</taxon>
        <taxon>Geoanaerobacter</taxon>
    </lineage>
</organism>
<keyword evidence="2" id="KW-1185">Reference proteome</keyword>
<dbReference type="EMBL" id="JAHCVJ010000006">
    <property type="protein sequence ID" value="MBT0665684.1"/>
    <property type="molecule type" value="Genomic_DNA"/>
</dbReference>
<reference evidence="1 2" key="1">
    <citation type="submission" date="2021-05" db="EMBL/GenBank/DDBJ databases">
        <title>The draft genome of Geobacter pelophilus DSM 12255.</title>
        <authorList>
            <person name="Xu Z."/>
            <person name="Masuda Y."/>
            <person name="Itoh H."/>
            <person name="Senoo K."/>
        </authorList>
    </citation>
    <scope>NUCLEOTIDE SEQUENCE [LARGE SCALE GENOMIC DNA]</scope>
    <source>
        <strain evidence="1 2">DSM 12255</strain>
    </source>
</reference>